<dbReference type="SUPFAM" id="SSF49785">
    <property type="entry name" value="Galactose-binding domain-like"/>
    <property type="match status" value="1"/>
</dbReference>
<dbReference type="GO" id="GO:0046872">
    <property type="term" value="F:metal ion binding"/>
    <property type="evidence" value="ECO:0007669"/>
    <property type="project" value="UniProtKB-KW"/>
</dbReference>
<dbReference type="PROSITE" id="PS51828">
    <property type="entry name" value="PTX_2"/>
    <property type="match status" value="2"/>
</dbReference>
<dbReference type="FunFam" id="1.10.640.10:FF:000023">
    <property type="entry name" value="Uncharacterized protein"/>
    <property type="match status" value="1"/>
</dbReference>
<dbReference type="GO" id="GO:0004601">
    <property type="term" value="F:peroxidase activity"/>
    <property type="evidence" value="ECO:0007669"/>
    <property type="project" value="InterPro"/>
</dbReference>
<feature type="binding site" description="axial binding residue" evidence="6">
    <location>
        <position position="1258"/>
    </location>
    <ligand>
        <name>heme b</name>
        <dbReference type="ChEBI" id="CHEBI:60344"/>
    </ligand>
    <ligandPart>
        <name>Fe</name>
        <dbReference type="ChEBI" id="CHEBI:18248"/>
    </ligandPart>
</feature>
<evidence type="ECO:0000256" key="4">
    <source>
        <dbReference type="ARBA" id="ARBA00023157"/>
    </source>
</evidence>
<comment type="caution">
    <text evidence="7">Lacks conserved residue(s) required for the propagation of feature annotation.</text>
</comment>
<dbReference type="FunFam" id="2.60.120.200:FF:000012">
    <property type="entry name" value="neuronal pentraxin receptor"/>
    <property type="match status" value="2"/>
</dbReference>
<dbReference type="PANTHER" id="PTHR11475:SF4">
    <property type="entry name" value="CHORION PEROXIDASE"/>
    <property type="match status" value="1"/>
</dbReference>
<feature type="compositionally biased region" description="Polar residues" evidence="8">
    <location>
        <begin position="525"/>
        <end position="534"/>
    </location>
</feature>
<comment type="subcellular location">
    <subcellularLocation>
        <location evidence="1">Secreted</location>
    </subcellularLocation>
</comment>
<name>C3ZVB1_BRAFL</name>
<dbReference type="Pfam" id="PF00354">
    <property type="entry name" value="Pentaxin"/>
    <property type="match status" value="2"/>
</dbReference>
<dbReference type="InterPro" id="IPR019791">
    <property type="entry name" value="Haem_peroxidase_animal"/>
</dbReference>
<reference evidence="11" key="1">
    <citation type="journal article" date="2008" name="Nature">
        <title>The amphioxus genome and the evolution of the chordate karyotype.</title>
        <authorList>
            <consortium name="US DOE Joint Genome Institute (JGI-PGF)"/>
            <person name="Putnam N.H."/>
            <person name="Butts T."/>
            <person name="Ferrier D.E.K."/>
            <person name="Furlong R.F."/>
            <person name="Hellsten U."/>
            <person name="Kawashima T."/>
            <person name="Robinson-Rechavi M."/>
            <person name="Shoguchi E."/>
            <person name="Terry A."/>
            <person name="Yu J.-K."/>
            <person name="Benito-Gutierrez E.L."/>
            <person name="Dubchak I."/>
            <person name="Garcia-Fernandez J."/>
            <person name="Gibson-Brown J.J."/>
            <person name="Grigoriev I.V."/>
            <person name="Horton A.C."/>
            <person name="de Jong P.J."/>
            <person name="Jurka J."/>
            <person name="Kapitonov V.V."/>
            <person name="Kohara Y."/>
            <person name="Kuroki Y."/>
            <person name="Lindquist E."/>
            <person name="Lucas S."/>
            <person name="Osoegawa K."/>
            <person name="Pennacchio L.A."/>
            <person name="Salamov A.A."/>
            <person name="Satou Y."/>
            <person name="Sauka-Spengler T."/>
            <person name="Schmutz J."/>
            <person name="Shin-I T."/>
            <person name="Toyoda A."/>
            <person name="Bronner-Fraser M."/>
            <person name="Fujiyama A."/>
            <person name="Holland L.Z."/>
            <person name="Holland P.W.H."/>
            <person name="Satoh N."/>
            <person name="Rokhsar D.S."/>
        </authorList>
    </citation>
    <scope>NUCLEOTIDE SEQUENCE [LARGE SCALE GENOMIC DNA]</scope>
    <source>
        <strain evidence="11">S238N-H82</strain>
        <tissue evidence="11">Testes</tissue>
    </source>
</reference>
<keyword evidence="4" id="KW-1015">Disulfide bond</keyword>
<dbReference type="FunFam" id="2.60.120.260:FF:000266">
    <property type="entry name" value="Uncharacterized protein"/>
    <property type="match status" value="1"/>
</dbReference>
<evidence type="ECO:0000256" key="3">
    <source>
        <dbReference type="ARBA" id="ARBA00022837"/>
    </source>
</evidence>
<organism>
    <name type="scientific">Branchiostoma floridae</name>
    <name type="common">Florida lancelet</name>
    <name type="synonym">Amphioxus</name>
    <dbReference type="NCBI Taxonomy" id="7739"/>
    <lineage>
        <taxon>Eukaryota</taxon>
        <taxon>Metazoa</taxon>
        <taxon>Chordata</taxon>
        <taxon>Cephalochordata</taxon>
        <taxon>Leptocardii</taxon>
        <taxon>Amphioxiformes</taxon>
        <taxon>Branchiostomatidae</taxon>
        <taxon>Branchiostoma</taxon>
    </lineage>
</organism>
<evidence type="ECO:0000256" key="8">
    <source>
        <dbReference type="SAM" id="MobiDB-lite"/>
    </source>
</evidence>
<feature type="region of interest" description="Disordered" evidence="8">
    <location>
        <begin position="514"/>
        <end position="534"/>
    </location>
</feature>
<dbReference type="GO" id="GO:0005576">
    <property type="term" value="C:extracellular region"/>
    <property type="evidence" value="ECO:0007669"/>
    <property type="project" value="UniProtKB-SubCell"/>
</dbReference>
<dbReference type="InterPro" id="IPR010255">
    <property type="entry name" value="Haem_peroxidase_sf"/>
</dbReference>
<evidence type="ECO:0000256" key="6">
    <source>
        <dbReference type="PIRSR" id="PIRSR619791-2"/>
    </source>
</evidence>
<dbReference type="PROSITE" id="PS50292">
    <property type="entry name" value="PEROXIDASE_3"/>
    <property type="match status" value="1"/>
</dbReference>
<keyword evidence="6" id="KW-0479">Metal-binding</keyword>
<gene>
    <name evidence="11" type="ORF">BRAFLDRAFT_99381</name>
</gene>
<protein>
    <submittedName>
        <fullName evidence="11">Uncharacterized protein</fullName>
    </submittedName>
</protein>
<evidence type="ECO:0000259" key="10">
    <source>
        <dbReference type="PROSITE" id="PS51828"/>
    </source>
</evidence>
<evidence type="ECO:0000256" key="2">
    <source>
        <dbReference type="ARBA" id="ARBA00022525"/>
    </source>
</evidence>
<feature type="domain" description="Pentraxin (PTX)" evidence="10">
    <location>
        <begin position="738"/>
        <end position="941"/>
    </location>
</feature>
<proteinExistence type="predicted"/>
<dbReference type="eggNOG" id="KOG2408">
    <property type="taxonomic scope" value="Eukaryota"/>
</dbReference>
<dbReference type="InterPro" id="IPR001759">
    <property type="entry name" value="PTX_dom"/>
</dbReference>
<feature type="region of interest" description="Disordered" evidence="8">
    <location>
        <begin position="725"/>
        <end position="748"/>
    </location>
</feature>
<dbReference type="EMBL" id="GG666688">
    <property type="protein sequence ID" value="EEN43501.1"/>
    <property type="molecule type" value="Genomic_DNA"/>
</dbReference>
<accession>C3ZVB1</accession>
<dbReference type="PROSITE" id="PS50022">
    <property type="entry name" value="FA58C_3"/>
    <property type="match status" value="1"/>
</dbReference>
<dbReference type="Pfam" id="PF03098">
    <property type="entry name" value="An_peroxidase"/>
    <property type="match status" value="2"/>
</dbReference>
<evidence type="ECO:0000259" key="9">
    <source>
        <dbReference type="PROSITE" id="PS50022"/>
    </source>
</evidence>
<evidence type="ECO:0000256" key="7">
    <source>
        <dbReference type="PROSITE-ProRule" id="PRU01172"/>
    </source>
</evidence>
<dbReference type="Gene3D" id="2.60.120.200">
    <property type="match status" value="1"/>
</dbReference>
<keyword evidence="6" id="KW-0349">Heme</keyword>
<dbReference type="InterPro" id="IPR008979">
    <property type="entry name" value="Galactose-bd-like_sf"/>
</dbReference>
<dbReference type="CDD" id="cd09823">
    <property type="entry name" value="peroxinectin_like"/>
    <property type="match status" value="1"/>
</dbReference>
<dbReference type="Gene3D" id="1.10.640.10">
    <property type="entry name" value="Haem peroxidase domain superfamily, animal type"/>
    <property type="match status" value="2"/>
</dbReference>
<evidence type="ECO:0000256" key="1">
    <source>
        <dbReference type="ARBA" id="ARBA00004613"/>
    </source>
</evidence>
<keyword evidence="3" id="KW-0106">Calcium</keyword>
<dbReference type="InParanoid" id="C3ZVB1"/>
<keyword evidence="5" id="KW-0325">Glycoprotein</keyword>
<dbReference type="Pfam" id="PF22633">
    <property type="entry name" value="F5_F8_type_C_2"/>
    <property type="match status" value="1"/>
</dbReference>
<dbReference type="GO" id="GO:0006979">
    <property type="term" value="P:response to oxidative stress"/>
    <property type="evidence" value="ECO:0007669"/>
    <property type="project" value="InterPro"/>
</dbReference>
<dbReference type="InterPro" id="IPR000421">
    <property type="entry name" value="FA58C"/>
</dbReference>
<evidence type="ECO:0000313" key="11">
    <source>
        <dbReference type="EMBL" id="EEN43501.1"/>
    </source>
</evidence>
<dbReference type="SUPFAM" id="SSF48113">
    <property type="entry name" value="Heme-dependent peroxidases"/>
    <property type="match status" value="2"/>
</dbReference>
<dbReference type="GO" id="GO:0020037">
    <property type="term" value="F:heme binding"/>
    <property type="evidence" value="ECO:0007669"/>
    <property type="project" value="InterPro"/>
</dbReference>
<keyword evidence="6" id="KW-0408">Iron</keyword>
<feature type="compositionally biased region" description="Basic and acidic residues" evidence="8">
    <location>
        <begin position="514"/>
        <end position="524"/>
    </location>
</feature>
<sequence length="1501" mass="165641">MITSVTVRWEGQVLQVIVLPRNRDICSSVKKAARLKLRPAWWAGGRQIDRCLGRETVIAPQSDRHRLPSVLNRLSSARNRHPSARHRLPPAWHRLPSARNRPRRFGIVSRRLGIVSRRLGIVSRRPVIVSRRSLIVSRRPLIVSRRPVIVFRRPVIVSRRPVIGPVHRHRRSHTHRRHVYKCDSHTVDEAGINTLMAAPQYQPVRGLHAEFVVYTVLPVCRHAVAMTPMVVMVAGQTPTEQELQEAFNQAKAEIELEVASHVDQIPEESPNSGALRALASEHRSTPMAIELSKCATVLEKMAKHFMDRRTSYTVAMLSACSSSIVTSVCDDTSMEPITCPAPAVPEFRSADGRCNNRNHPLWGSTEQPFRRLLDPVYNDGLMTPRTVGRDGTPLPSARLVSTTVHEDLRKSSPVNTHMVMQFGQFLDHDITLTPNFAEEGLRCPCDTADEHCFNIPVPSDDPDFSGRSCLEFARSRSCPNEGCRMGRRQQLNQLTAFVDASNVYGSSEEEMEALRERNEPRDVQTKTTFPSPRSTSNYARLATSLSQDLTSFTLCLHMRTDMSSSSDAGLVSYAVTQQNNELLVFNKGGIGFRLYVQGANAEMGGLPVWDGARHAVCVTWRSSDGAWQVYADGARRNSGSGLRVGGRVRSGGTFILAQDQDTVGGGFAANQAFSGELSQVNLWDRVLTAAEVGADWSAFCNHHGNVIDWATANIQVSGQATTDQYSCQVTSPPGSGAQKKTTFPSPRSASNYARLATSLSQDLTSFTLCLHMRTDMSSSSDAGLVSYAVTQQNNELLVFNKGGIGFRLYVQGANAEMGGLPVWDGARHAVCVTWRSSDGAWQVYADGARRNSGSGLRVGGRVRSGGTFILAQDQDTVGGGFATNQAFSGELSQVNLWDRVLSAAEVGADWSAFCNHHGNVIDWATANIQVSGQATTDQYSCQVSSAPGSAWLTGDSSWVVGSAGTPWVNNGVTYNAAKALDGDTGTYWNPQGMGRNYNNWYMEFDLTVPHTLTRIAVNNYGDTTHDIAAFTLQKSQFGSPYSWQDVVSVTNVQGGTDQRQEFGGFRGTARYWRFVITRTHSGWQPWFIELNLYGLSSAPSPPQVPARARGLLKSRPNPADANKKELLPSNTEEMDFLCEESTGNQTCSAAGDIRVNEQPGLTSMHTAFLREHNRIARGLSRINPSWDDDRVFYETRKIVGALMQKITYGEDLPHVLGPAAMTRFHLTLTQSGFFSGYDPNVNPTISNIFATAAYRFGHSLVNNFFNRFDPDFTQGSTCPIQLAFAFFNPSHIFDNAQGGPDSILRGLTAQPHQDFDRFMVSGLTKRLFADPAGSDKGLDLAALNIQRGRDHGLPGYNAWRVLCGLPKANSFDELAFEIPDCFTRKRLENLYRHVDDIDVFVGGLAEESVPDGVVGPTFACLIGLQFQNLRKGDRFWFENPGQFTAAQLAEIKKHSLARILCDNTDGTTQMQPDVFLQPTQQGNERVACSSLPQMDLTKWQQ</sequence>
<dbReference type="InterPro" id="IPR013320">
    <property type="entry name" value="ConA-like_dom_sf"/>
</dbReference>
<keyword evidence="2" id="KW-0964">Secreted</keyword>
<feature type="domain" description="Pentraxin (PTX)" evidence="10">
    <location>
        <begin position="524"/>
        <end position="727"/>
    </location>
</feature>
<evidence type="ECO:0000256" key="5">
    <source>
        <dbReference type="ARBA" id="ARBA00023180"/>
    </source>
</evidence>
<dbReference type="PANTHER" id="PTHR11475">
    <property type="entry name" value="OXIDASE/PEROXIDASE"/>
    <property type="match status" value="1"/>
</dbReference>
<feature type="domain" description="F5/8 type C" evidence="9">
    <location>
        <begin position="944"/>
        <end position="1095"/>
    </location>
</feature>
<dbReference type="SMART" id="SM00159">
    <property type="entry name" value="PTX"/>
    <property type="match status" value="2"/>
</dbReference>
<dbReference type="SUPFAM" id="SSF49899">
    <property type="entry name" value="Concanavalin A-like lectins/glucanases"/>
    <property type="match status" value="2"/>
</dbReference>
<dbReference type="InterPro" id="IPR037120">
    <property type="entry name" value="Haem_peroxidase_sf_animal"/>
</dbReference>
<dbReference type="Gene3D" id="2.60.120.260">
    <property type="entry name" value="Galactose-binding domain-like"/>
    <property type="match status" value="1"/>
</dbReference>
<dbReference type="PRINTS" id="PR00895">
    <property type="entry name" value="PENTAXIN"/>
</dbReference>